<protein>
    <submittedName>
        <fullName evidence="1">Uncharacterized protein</fullName>
    </submittedName>
</protein>
<dbReference type="AlphaFoldDB" id="A0A2R6NWT5"/>
<evidence type="ECO:0000313" key="1">
    <source>
        <dbReference type="EMBL" id="PSR78606.1"/>
    </source>
</evidence>
<dbReference type="Proteomes" id="UP000186601">
    <property type="component" value="Unassembled WGS sequence"/>
</dbReference>
<evidence type="ECO:0000313" key="2">
    <source>
        <dbReference type="Proteomes" id="UP000186601"/>
    </source>
</evidence>
<name>A0A2R6NWT5_9APHY</name>
<organism evidence="1 2">
    <name type="scientific">Hermanssonia centrifuga</name>
    <dbReference type="NCBI Taxonomy" id="98765"/>
    <lineage>
        <taxon>Eukaryota</taxon>
        <taxon>Fungi</taxon>
        <taxon>Dikarya</taxon>
        <taxon>Basidiomycota</taxon>
        <taxon>Agaricomycotina</taxon>
        <taxon>Agaricomycetes</taxon>
        <taxon>Polyporales</taxon>
        <taxon>Meruliaceae</taxon>
        <taxon>Hermanssonia</taxon>
    </lineage>
</organism>
<proteinExistence type="predicted"/>
<dbReference type="EMBL" id="MLYV02000733">
    <property type="protein sequence ID" value="PSR78606.1"/>
    <property type="molecule type" value="Genomic_DNA"/>
</dbReference>
<accession>A0A2R6NWT5</accession>
<comment type="caution">
    <text evidence="1">The sequence shown here is derived from an EMBL/GenBank/DDBJ whole genome shotgun (WGS) entry which is preliminary data.</text>
</comment>
<sequence>MESRLVETAEIEGSLWTEDVLKDKANEDETEGVEKNIVAGDPLIVGSELSEVTLGTASDVKAVSVEVGGMKVTVMKSVDRTVTVAMSLSSVEEAVIDGRLAETLDILREFKEDVGVGPEGSVASTGEMLKKLANDAMGMLLEDPAIELTGEAVCRLYIPTRAAEAVDGPSVDSELVSSSVSQSSSSSAGEGVGLDPAKVAVAACETSVAAIEEGALLELVPVKLASTPAACMRAKASDSKSHITVVPCWLTRGRATQIWSEGQVVSTQFPLTHWAKAVLTQAGLSSKHRI</sequence>
<keyword evidence="2" id="KW-1185">Reference proteome</keyword>
<gene>
    <name evidence="1" type="ORF">PHLCEN_2v7353</name>
</gene>
<reference evidence="1 2" key="1">
    <citation type="submission" date="2018-02" db="EMBL/GenBank/DDBJ databases">
        <title>Genome sequence of the basidiomycete white-rot fungus Phlebia centrifuga.</title>
        <authorList>
            <person name="Granchi Z."/>
            <person name="Peng M."/>
            <person name="de Vries R.P."/>
            <person name="Hilden K."/>
            <person name="Makela M.R."/>
            <person name="Grigoriev I."/>
            <person name="Riley R."/>
        </authorList>
    </citation>
    <scope>NUCLEOTIDE SEQUENCE [LARGE SCALE GENOMIC DNA]</scope>
    <source>
        <strain evidence="1 2">FBCC195</strain>
    </source>
</reference>